<reference evidence="1" key="1">
    <citation type="submission" date="2022-04" db="EMBL/GenBank/DDBJ databases">
        <title>Chromosome-scale genome assembly of Holotrichia oblita Faldermann.</title>
        <authorList>
            <person name="Rongchong L."/>
        </authorList>
    </citation>
    <scope>NUCLEOTIDE SEQUENCE</scope>
    <source>
        <strain evidence="1">81SQS9</strain>
    </source>
</reference>
<sequence>MNRKDIEKYFCNILQKEEDVSAGIAAIRTLLEIIKNDRSSTVQELDENLKVGIDVMRNTNYPITAINSGCELFLRFITFAKLDRNSIEDCKVIMLNRGLLFLKKLNEARAKIVKLAGQFIVDGSQILTHSRSRVVLQTLKEAAKQKKRFHVYATISAPDDSGERIANELQRAGIACTLILDSAVGYVMEKVDFIMVGAEGVVESGGIINKFGLFYIRYYLFFPDWNLHNRSMCKRNEETTLCLNGKFQFTRLYPLSQGDLPDEYKYTKNMRNKDLKAQHPLVDYTPTYITLLFTDLGILTPSAVSDELINLYL</sequence>
<evidence type="ECO:0000313" key="1">
    <source>
        <dbReference type="EMBL" id="KAI4459320.1"/>
    </source>
</evidence>
<keyword evidence="1" id="KW-0396">Initiation factor</keyword>
<keyword evidence="2" id="KW-1185">Reference proteome</keyword>
<protein>
    <submittedName>
        <fullName evidence="1">Translation initiation factor eif-2b subunit alpha</fullName>
    </submittedName>
</protein>
<keyword evidence="1" id="KW-0648">Protein biosynthesis</keyword>
<dbReference type="EMBL" id="CM043020">
    <property type="protein sequence ID" value="KAI4459320.1"/>
    <property type="molecule type" value="Genomic_DNA"/>
</dbReference>
<proteinExistence type="predicted"/>
<accession>A0ACB9SXP8</accession>
<comment type="caution">
    <text evidence="1">The sequence shown here is derived from an EMBL/GenBank/DDBJ whole genome shotgun (WGS) entry which is preliminary data.</text>
</comment>
<gene>
    <name evidence="1" type="ORF">MML48_6g00003583</name>
</gene>
<dbReference type="Proteomes" id="UP001056778">
    <property type="component" value="Chromosome 6"/>
</dbReference>
<name>A0ACB9SXP8_HOLOL</name>
<organism evidence="1 2">
    <name type="scientific">Holotrichia oblita</name>
    <name type="common">Chafer beetle</name>
    <dbReference type="NCBI Taxonomy" id="644536"/>
    <lineage>
        <taxon>Eukaryota</taxon>
        <taxon>Metazoa</taxon>
        <taxon>Ecdysozoa</taxon>
        <taxon>Arthropoda</taxon>
        <taxon>Hexapoda</taxon>
        <taxon>Insecta</taxon>
        <taxon>Pterygota</taxon>
        <taxon>Neoptera</taxon>
        <taxon>Endopterygota</taxon>
        <taxon>Coleoptera</taxon>
        <taxon>Polyphaga</taxon>
        <taxon>Scarabaeiformia</taxon>
        <taxon>Scarabaeidae</taxon>
        <taxon>Melolonthinae</taxon>
        <taxon>Holotrichia</taxon>
    </lineage>
</organism>
<evidence type="ECO:0000313" key="2">
    <source>
        <dbReference type="Proteomes" id="UP001056778"/>
    </source>
</evidence>